<protein>
    <submittedName>
        <fullName evidence="2">GRX_family domain containing protein</fullName>
    </submittedName>
</protein>
<dbReference type="Gene3D" id="3.40.30.10">
    <property type="entry name" value="Glutaredoxin"/>
    <property type="match status" value="1"/>
</dbReference>
<evidence type="ECO:0000313" key="2">
    <source>
        <dbReference type="EMBL" id="CAB4124589.1"/>
    </source>
</evidence>
<feature type="domain" description="Glutaredoxin" evidence="1">
    <location>
        <begin position="9"/>
        <end position="60"/>
    </location>
</feature>
<reference evidence="2" key="1">
    <citation type="submission" date="2020-04" db="EMBL/GenBank/DDBJ databases">
        <authorList>
            <person name="Chiriac C."/>
            <person name="Salcher M."/>
            <person name="Ghai R."/>
            <person name="Kavagutti S V."/>
        </authorList>
    </citation>
    <scope>NUCLEOTIDE SEQUENCE</scope>
</reference>
<evidence type="ECO:0000259" key="1">
    <source>
        <dbReference type="Pfam" id="PF00462"/>
    </source>
</evidence>
<dbReference type="EMBL" id="LR796183">
    <property type="protein sequence ID" value="CAB4124589.1"/>
    <property type="molecule type" value="Genomic_DNA"/>
</dbReference>
<sequence>MYENYVVIGQDNCKWCERVKFLLDAHQISFTYIIADGNLKEFLKASGLKTVPQVYRDGDLLGDYETMRLLLENSDDTPD</sequence>
<organism evidence="2">
    <name type="scientific">uncultured Caudovirales phage</name>
    <dbReference type="NCBI Taxonomy" id="2100421"/>
    <lineage>
        <taxon>Viruses</taxon>
        <taxon>Duplodnaviria</taxon>
        <taxon>Heunggongvirae</taxon>
        <taxon>Uroviricota</taxon>
        <taxon>Caudoviricetes</taxon>
        <taxon>Peduoviridae</taxon>
        <taxon>Maltschvirus</taxon>
        <taxon>Maltschvirus maltsch</taxon>
    </lineage>
</organism>
<dbReference type="InterPro" id="IPR002109">
    <property type="entry name" value="Glutaredoxin"/>
</dbReference>
<dbReference type="PROSITE" id="PS51354">
    <property type="entry name" value="GLUTAREDOXIN_2"/>
    <property type="match status" value="1"/>
</dbReference>
<dbReference type="CDD" id="cd02066">
    <property type="entry name" value="GRX_family"/>
    <property type="match status" value="1"/>
</dbReference>
<dbReference type="InterPro" id="IPR036249">
    <property type="entry name" value="Thioredoxin-like_sf"/>
</dbReference>
<proteinExistence type="predicted"/>
<gene>
    <name evidence="2" type="ORF">UFOVP63_14</name>
</gene>
<accession>A0A6J5KXC3</accession>
<name>A0A6J5KXC3_9CAUD</name>
<dbReference type="SUPFAM" id="SSF52833">
    <property type="entry name" value="Thioredoxin-like"/>
    <property type="match status" value="1"/>
</dbReference>
<dbReference type="Pfam" id="PF00462">
    <property type="entry name" value="Glutaredoxin"/>
    <property type="match status" value="1"/>
</dbReference>